<evidence type="ECO:0000313" key="1">
    <source>
        <dbReference type="EMBL" id="CAH9066710.1"/>
    </source>
</evidence>
<dbReference type="EMBL" id="CAMAPB010000121">
    <property type="protein sequence ID" value="CAH9066710.1"/>
    <property type="molecule type" value="Genomic_DNA"/>
</dbReference>
<name>A0A9W4R4N8_PSEHA</name>
<sequence length="404" mass="45789">MSNGQELIPSANVEIIEASGVNALLLQIRPHWQAKNLIQRVTKLLHVDPSSACQRLFNASIHDLREKILFAGVDIAAEAAKQHKLPPISSAENVENYSTLRMIDLAYRMGLLSRPEYRRILRAYDIRKDLEHEDDEYEAGVEDCVYIFRTCVDVILSKDPIELIKLTDIKEIVERSEATTLNESLLEEFSHAPEPRQMEIYKFLISSSLNVELPDVVRHNCYMALYSLKSLAHSQVMITCAREFVKRIGKRGPTLIEARVAYGAGLLPYLKQAQIKDFYDSYFDEMKKVGYSWGAHNSHGELLRNLEEIGGLEFCPEESLGQYVEWLVLCYIGSSGGRTSYGNVRNVFYSNVGAPIAINILKAKSRNVYPIVADLEKGSKSVRYAVSDEHVARRFNSILDELEP</sequence>
<protein>
    <submittedName>
        <fullName evidence="1">Uncharacterized protein</fullName>
    </submittedName>
</protein>
<reference evidence="1" key="1">
    <citation type="submission" date="2022-07" db="EMBL/GenBank/DDBJ databases">
        <authorList>
            <person name="Criscuolo A."/>
        </authorList>
    </citation>
    <scope>NUCLEOTIDE SEQUENCE</scope>
    <source>
        <strain evidence="1">CIP103197</strain>
    </source>
</reference>
<comment type="caution">
    <text evidence="1">The sequence shown here is derived from an EMBL/GenBank/DDBJ whole genome shotgun (WGS) entry which is preliminary data.</text>
</comment>
<dbReference type="Proteomes" id="UP001152447">
    <property type="component" value="Unassembled WGS sequence"/>
</dbReference>
<organism evidence="1 2">
    <name type="scientific">Pseudoalteromonas haloplanktis</name>
    <name type="common">Alteromonas haloplanktis</name>
    <dbReference type="NCBI Taxonomy" id="228"/>
    <lineage>
        <taxon>Bacteria</taxon>
        <taxon>Pseudomonadati</taxon>
        <taxon>Pseudomonadota</taxon>
        <taxon>Gammaproteobacteria</taxon>
        <taxon>Alteromonadales</taxon>
        <taxon>Pseudoalteromonadaceae</taxon>
        <taxon>Pseudoalteromonas</taxon>
    </lineage>
</organism>
<gene>
    <name evidence="1" type="ORF">PSEHALCIP103_03643</name>
</gene>
<keyword evidence="2" id="KW-1185">Reference proteome</keyword>
<evidence type="ECO:0000313" key="2">
    <source>
        <dbReference type="Proteomes" id="UP001152447"/>
    </source>
</evidence>
<proteinExistence type="predicted"/>
<accession>A0A9W4R4N8</accession>
<dbReference type="RefSeq" id="WP_165724072.1">
    <property type="nucleotide sequence ID" value="NZ_CAMAPB010000121.1"/>
</dbReference>
<dbReference type="AlphaFoldDB" id="A0A9W4R4N8"/>